<evidence type="ECO:0000256" key="1">
    <source>
        <dbReference type="SAM" id="Coils"/>
    </source>
</evidence>
<gene>
    <name evidence="3" type="ORF">Goshw_022292</name>
</gene>
<dbReference type="EMBL" id="JABFAF010000010">
    <property type="protein sequence ID" value="MBA0869028.1"/>
    <property type="molecule type" value="Genomic_DNA"/>
</dbReference>
<evidence type="ECO:0000259" key="2">
    <source>
        <dbReference type="Pfam" id="PF24924"/>
    </source>
</evidence>
<dbReference type="Pfam" id="PF24924">
    <property type="entry name" value="DUF7745"/>
    <property type="match status" value="1"/>
</dbReference>
<keyword evidence="1" id="KW-0175">Coiled coil</keyword>
<dbReference type="PANTHER" id="PTHR48200">
    <property type="entry name" value="PROTEIN, PUTATIVE-RELATED"/>
    <property type="match status" value="1"/>
</dbReference>
<feature type="coiled-coil region" evidence="1">
    <location>
        <begin position="340"/>
        <end position="367"/>
    </location>
</feature>
<dbReference type="OrthoDB" id="971592at2759"/>
<name>A0A7J9MDJ4_GOSSC</name>
<dbReference type="PANTHER" id="PTHR48200:SF1">
    <property type="entry name" value="AMINOTRANSFERASE-LIKE PLANT MOBILE DOMAIN-CONTAINING PROTEIN"/>
    <property type="match status" value="1"/>
</dbReference>
<reference evidence="3 4" key="1">
    <citation type="journal article" date="2019" name="Genome Biol. Evol.">
        <title>Insights into the evolution of the New World diploid cottons (Gossypium, subgenus Houzingenia) based on genome sequencing.</title>
        <authorList>
            <person name="Grover C.E."/>
            <person name="Arick M.A. 2nd"/>
            <person name="Thrash A."/>
            <person name="Conover J.L."/>
            <person name="Sanders W.S."/>
            <person name="Peterson D.G."/>
            <person name="Frelichowski J.E."/>
            <person name="Scheffler J.A."/>
            <person name="Scheffler B.E."/>
            <person name="Wendel J.F."/>
        </authorList>
    </citation>
    <scope>NUCLEOTIDE SEQUENCE [LARGE SCALE GENOMIC DNA]</scope>
    <source>
        <strain evidence="3">1</strain>
        <tissue evidence="3">Leaf</tissue>
    </source>
</reference>
<dbReference type="Proteomes" id="UP000593576">
    <property type="component" value="Unassembled WGS sequence"/>
</dbReference>
<dbReference type="AlphaFoldDB" id="A0A7J9MDJ4"/>
<dbReference type="InterPro" id="IPR056647">
    <property type="entry name" value="DUF7745"/>
</dbReference>
<accession>A0A7J9MDJ4</accession>
<organism evidence="3 4">
    <name type="scientific">Gossypium schwendimanii</name>
    <name type="common">Cotton</name>
    <dbReference type="NCBI Taxonomy" id="34291"/>
    <lineage>
        <taxon>Eukaryota</taxon>
        <taxon>Viridiplantae</taxon>
        <taxon>Streptophyta</taxon>
        <taxon>Embryophyta</taxon>
        <taxon>Tracheophyta</taxon>
        <taxon>Spermatophyta</taxon>
        <taxon>Magnoliopsida</taxon>
        <taxon>eudicotyledons</taxon>
        <taxon>Gunneridae</taxon>
        <taxon>Pentapetalae</taxon>
        <taxon>rosids</taxon>
        <taxon>malvids</taxon>
        <taxon>Malvales</taxon>
        <taxon>Malvaceae</taxon>
        <taxon>Malvoideae</taxon>
        <taxon>Gossypium</taxon>
    </lineage>
</organism>
<evidence type="ECO:0000313" key="4">
    <source>
        <dbReference type="Proteomes" id="UP000593576"/>
    </source>
</evidence>
<feature type="domain" description="DUF7745" evidence="2">
    <location>
        <begin position="48"/>
        <end position="138"/>
    </location>
</feature>
<evidence type="ECO:0000313" key="3">
    <source>
        <dbReference type="EMBL" id="MBA0869028.1"/>
    </source>
</evidence>
<sequence length="466" mass="55096">MSPHKFKRYSMVKMDIYVRVANATVYAMEVLPPKGQPFLKGERIPMDVYGDIAQLLFVKPDDALLKAMVRFWDPTYRCFMFNEVYMVPTIEEYSTLLHYDFRDPLRIYWKQRVDFRGSLANVIGLPIDVVKARLKDKNDPYISYSDISDAMGKACGNRHLALFTFSIEKGVNHALAVLAETIISLNFIRKKGDERFLRCVELLFFWMKTHFRCLYKHFHQYINIPRNRMEGSIDDSKHGTHRVQWLFMGLAYREPSDRRFLKKLEKIRIKWGQTLSLQSGTFFNHSPLKTYIQWRLKRSKISMSAQFKGKRKVTDDEAELTGKIRDLELRGRDEEVRRKREQHQAYVKEKEKEIMRQQQQHQIVSNKKTIEIEVLKEEIFHLIKELKTKEDGTNGSKPTKGVSNNVHEGQVFAQQSEDICEQIEELKKESTPFTTKDEPEMKLLKVAQAHYQKLIKLMRRKKKNDE</sequence>
<comment type="caution">
    <text evidence="3">The sequence shown here is derived from an EMBL/GenBank/DDBJ whole genome shotgun (WGS) entry which is preliminary data.</text>
</comment>
<proteinExistence type="predicted"/>
<protein>
    <recommendedName>
        <fullName evidence="2">DUF7745 domain-containing protein</fullName>
    </recommendedName>
</protein>
<keyword evidence="4" id="KW-1185">Reference proteome</keyword>